<gene>
    <name evidence="1" type="ORF">JHL15_05785</name>
</gene>
<dbReference type="EMBL" id="JAENHK010000005">
    <property type="protein sequence ID" value="MBK1895266.1"/>
    <property type="molecule type" value="Genomic_DNA"/>
</dbReference>
<reference evidence="2" key="1">
    <citation type="submission" date="2021-01" db="EMBL/GenBank/DDBJ databases">
        <title>Genome public.</title>
        <authorList>
            <person name="Liu C."/>
            <person name="Sun Q."/>
        </authorList>
    </citation>
    <scope>NUCLEOTIDE SEQUENCE [LARGE SCALE GENOMIC DNA]</scope>
    <source>
        <strain evidence="2">YIM B02567</strain>
    </source>
</reference>
<keyword evidence="2" id="KW-1185">Reference proteome</keyword>
<organism evidence="1 2">
    <name type="scientific">Chryseobacterium paridis</name>
    <dbReference type="NCBI Taxonomy" id="2800328"/>
    <lineage>
        <taxon>Bacteria</taxon>
        <taxon>Pseudomonadati</taxon>
        <taxon>Bacteroidota</taxon>
        <taxon>Flavobacteriia</taxon>
        <taxon>Flavobacteriales</taxon>
        <taxon>Weeksellaceae</taxon>
        <taxon>Chryseobacterium group</taxon>
        <taxon>Chryseobacterium</taxon>
    </lineage>
</organism>
<name>A0ABS1FS64_9FLAO</name>
<evidence type="ECO:0000313" key="2">
    <source>
        <dbReference type="Proteomes" id="UP000628669"/>
    </source>
</evidence>
<evidence type="ECO:0000313" key="1">
    <source>
        <dbReference type="EMBL" id="MBK1895266.1"/>
    </source>
</evidence>
<sequence>MKKTLRKPENWQDFESLCKKLWGELWEIPHEIKKNGRLGQPQAGIDVYGVPKGKINYFGIQAKGKDDYTGAKLETNEIQNEIEKAKTFSPALDVFIIATTANKDIKAEQYVREKDIESRSNNGFKILLFCWEDITDLIEENRETFNWYVKEHNFRDKFDVEIFINYFNNKEMIVNPKFENVITKYKHGAKPILAPSWMWEKPLMPFQSNKINHSWCEVEIIIENTGAMVIEDWKLSLQISDNIKTVDDGFDIPWMLSNEVKTHMRDNRTTYAYEDEKLIKYFPVKNSPLIQNDNKWFKFYLKPFSNKDKITIKWTLLARDFNKEGELTIINEPVITDREKVVWVENLSEVQKPTNEIIELITETE</sequence>
<proteinExistence type="predicted"/>
<protein>
    <recommendedName>
        <fullName evidence="3">Mrr-like domain-containing protein</fullName>
    </recommendedName>
</protein>
<dbReference type="Proteomes" id="UP000628669">
    <property type="component" value="Unassembled WGS sequence"/>
</dbReference>
<dbReference type="RefSeq" id="WP_200244119.1">
    <property type="nucleotide sequence ID" value="NZ_JAENHK010000005.1"/>
</dbReference>
<evidence type="ECO:0008006" key="3">
    <source>
        <dbReference type="Google" id="ProtNLM"/>
    </source>
</evidence>
<comment type="caution">
    <text evidence="1">The sequence shown here is derived from an EMBL/GenBank/DDBJ whole genome shotgun (WGS) entry which is preliminary data.</text>
</comment>
<accession>A0ABS1FS64</accession>